<dbReference type="GO" id="GO:0009330">
    <property type="term" value="C:DNA topoisomerase type II (double strand cut, ATP-hydrolyzing) complex"/>
    <property type="evidence" value="ECO:0007669"/>
    <property type="project" value="TreeGrafter"/>
</dbReference>
<comment type="subunit">
    <text evidence="9">Heterotetramer, composed of two GyrA and two GyrB chains. In the heterotetramer, GyrA contains the active site tyrosine that forms a transient covalent intermediate with DNA, while GyrB binds cofactors and catalyzes ATP hydrolysis.</text>
</comment>
<dbReference type="NCBIfam" id="TIGR01063">
    <property type="entry name" value="gyrA"/>
    <property type="match status" value="1"/>
</dbReference>
<feature type="short sequence motif" description="GyrA-box" evidence="9">
    <location>
        <begin position="526"/>
        <end position="532"/>
    </location>
</feature>
<comment type="caution">
    <text evidence="12">The sequence shown here is derived from an EMBL/GenBank/DDBJ whole genome shotgun (WGS) entry which is preliminary data.</text>
</comment>
<evidence type="ECO:0000256" key="8">
    <source>
        <dbReference type="ARBA" id="ARBA00063644"/>
    </source>
</evidence>
<evidence type="ECO:0000256" key="5">
    <source>
        <dbReference type="ARBA" id="ARBA00023029"/>
    </source>
</evidence>
<evidence type="ECO:0000256" key="10">
    <source>
        <dbReference type="PROSITE-ProRule" id="PRU01384"/>
    </source>
</evidence>
<dbReference type="EC" id="5.6.2.2" evidence="9"/>
<evidence type="ECO:0000259" key="11">
    <source>
        <dbReference type="PROSITE" id="PS52040"/>
    </source>
</evidence>
<dbReference type="NCBIfam" id="NF004044">
    <property type="entry name" value="PRK05561.1"/>
    <property type="match status" value="1"/>
</dbReference>
<dbReference type="CDD" id="cd00187">
    <property type="entry name" value="TOP4c"/>
    <property type="match status" value="1"/>
</dbReference>
<comment type="similarity">
    <text evidence="2 9">Belongs to the type II topoisomerase GyrA/ParC subunit family.</text>
</comment>
<dbReference type="SUPFAM" id="SSF56719">
    <property type="entry name" value="Type II DNA topoisomerase"/>
    <property type="match status" value="1"/>
</dbReference>
<sequence>MMVMEGKITPLYLEEEMKNSYLNYAMSVIVGRALPDVRDGLKPVQRRILYAMRELGLVHNKPHKKSARVTGETLGKYHPHGDMAVYDAMVRMAQDFSLRYPLIDGQGNFGSVDGDPPAAQRYTEVRLSPIAEELLQDLDKETVDFVPNFDNSLKEPSILPAKLPNLLLNGSAGIAVGMATNIPPHNLRELVDGLIKMIENPQISLDELLEVIKGPDFPTGGSILGKEGIRKAYEEGKGKIILRGRVALENTDRSENIVITELPYQVNKAKLVEEIAELAQNDRIRGIKSVRDESDKGGIRVVIELSRGASTDVVLNQLYKYTPLQTTFGIILLALADGKPQLLSLPQAMRLYLDHRREVVTRRTKFDLTKEERKALILEGFRKALSNLNEVIRVIRSSSSPQEATKSLIKLLEISEDQARAILEMRLERLTRLERDKVEKDYQRSLRVIEQLKSLLSSEAKIWATIKEELLEIKKKYGDDRRTIIQEKEEKLTFKPEDLIKKEDILITLTSQGYIKYTPLRAYNRQNRGGKGVSGIILEEGDFVKDLILANTHSTLLFFTNLGRVYWAMAYDIPQKKRSAKGRAMVNFLSLGEKETVSTVIPVDNLEGDEFLFMVTKRGMVKKTPLSAYSHPKKGGIIAINLKDKDELIKVMLTSGKQDIILSTKKGKAILFPETDVHPTGRNSAGVRGIRLEKEDKIMDATIAEENEALFTITSKGFGKRTLISKYRKTRRGGKGIINIHLVPQRGEVAGVKRVNEKDEIVVITRKGKSIRLLAKNIPLIGRNTTGARIIKIEKDDEVIAVA</sequence>
<name>A0A662D4S9_UNCAE</name>
<dbReference type="GO" id="GO:0005694">
    <property type="term" value="C:chromosome"/>
    <property type="evidence" value="ECO:0007669"/>
    <property type="project" value="InterPro"/>
</dbReference>
<keyword evidence="3 9" id="KW-0547">Nucleotide-binding</keyword>
<dbReference type="FunFam" id="1.10.268.10:FF:000001">
    <property type="entry name" value="DNA gyrase subunit A"/>
    <property type="match status" value="1"/>
</dbReference>
<comment type="miscellaneous">
    <text evidence="9">Few gyrases are as efficient as E.coli at forming negative supercoils. Not all organisms have 2 type II topoisomerases; in organisms with a single type II topoisomerase this enzyme also has to decatenate newly replicated chromosomes.</text>
</comment>
<dbReference type="Gene3D" id="3.30.1360.40">
    <property type="match status" value="1"/>
</dbReference>
<dbReference type="InterPro" id="IPR002205">
    <property type="entry name" value="Topo_IIA_dom_A"/>
</dbReference>
<dbReference type="SMART" id="SM00434">
    <property type="entry name" value="TOP4c"/>
    <property type="match status" value="1"/>
</dbReference>
<dbReference type="GO" id="GO:0003677">
    <property type="term" value="F:DNA binding"/>
    <property type="evidence" value="ECO:0007669"/>
    <property type="project" value="UniProtKB-UniRule"/>
</dbReference>
<keyword evidence="9" id="KW-0963">Cytoplasm</keyword>
<feature type="active site" description="O-(5'-phospho-DNA)-tyrosine intermediate" evidence="9 10">
    <location>
        <position position="122"/>
    </location>
</feature>
<keyword evidence="4 9" id="KW-0067">ATP-binding</keyword>
<dbReference type="InterPro" id="IPR013760">
    <property type="entry name" value="Topo_IIA-like_dom_sf"/>
</dbReference>
<keyword evidence="6 9" id="KW-0238">DNA-binding</keyword>
<dbReference type="Gene3D" id="3.90.199.10">
    <property type="entry name" value="Topoisomerase II, domain 5"/>
    <property type="match status" value="1"/>
</dbReference>
<dbReference type="Gene3D" id="2.120.10.90">
    <property type="entry name" value="DNA gyrase/topoisomerase IV, subunit A, C-terminal"/>
    <property type="match status" value="1"/>
</dbReference>
<dbReference type="FunFam" id="3.90.199.10:FF:000001">
    <property type="entry name" value="DNA gyrase subunit A"/>
    <property type="match status" value="1"/>
</dbReference>
<dbReference type="InterPro" id="IPR013757">
    <property type="entry name" value="Topo_IIA_A_a_sf"/>
</dbReference>
<evidence type="ECO:0000313" key="13">
    <source>
        <dbReference type="Proteomes" id="UP000277457"/>
    </source>
</evidence>
<comment type="subunit">
    <text evidence="8">Heterotetramer composed of ParC and ParE.</text>
</comment>
<evidence type="ECO:0000256" key="4">
    <source>
        <dbReference type="ARBA" id="ARBA00022840"/>
    </source>
</evidence>
<comment type="function">
    <text evidence="9">A type II topoisomerase that negatively supercoils closed circular double-stranded (ds) DNA in an ATP-dependent manner to modulate DNA topology and maintain chromosomes in an underwound state. Negative supercoiling favors strand separation, and DNA replication, transcription, recombination and repair, all of which involve strand separation. Also able to catalyze the interconversion of other topological isomers of dsDNA rings, including catenanes and knotted rings. Type II topoisomerases break and join 2 DNA strands simultaneously in an ATP-dependent manner.</text>
</comment>
<dbReference type="Proteomes" id="UP000277457">
    <property type="component" value="Unassembled WGS sequence"/>
</dbReference>
<proteinExistence type="inferred from homology"/>
<dbReference type="InterPro" id="IPR006691">
    <property type="entry name" value="GyrA/parC_rep"/>
</dbReference>
<organism evidence="12 13">
    <name type="scientific">Aerophobetes bacterium</name>
    <dbReference type="NCBI Taxonomy" id="2030807"/>
    <lineage>
        <taxon>Bacteria</taxon>
        <taxon>Candidatus Aerophobota</taxon>
    </lineage>
</organism>
<reference evidence="12 13" key="1">
    <citation type="submission" date="2018-06" db="EMBL/GenBank/DDBJ databases">
        <title>Extensive metabolic versatility and redundancy in microbially diverse, dynamic hydrothermal sediments.</title>
        <authorList>
            <person name="Dombrowski N."/>
            <person name="Teske A."/>
            <person name="Baker B.J."/>
        </authorList>
    </citation>
    <scope>NUCLEOTIDE SEQUENCE [LARGE SCALE GENOMIC DNA]</scope>
    <source>
        <strain evidence="12">B7_G13</strain>
    </source>
</reference>
<dbReference type="InterPro" id="IPR013758">
    <property type="entry name" value="Topo_IIA_A/C_ab"/>
</dbReference>
<keyword evidence="5 9" id="KW-0799">Topoisomerase</keyword>
<accession>A0A662D4S9</accession>
<dbReference type="GO" id="GO:0005737">
    <property type="term" value="C:cytoplasm"/>
    <property type="evidence" value="ECO:0007669"/>
    <property type="project" value="UniProtKB-SubCell"/>
</dbReference>
<feature type="domain" description="Topo IIA-type catalytic" evidence="11">
    <location>
        <begin position="34"/>
        <end position="499"/>
    </location>
</feature>
<dbReference type="GO" id="GO:0005524">
    <property type="term" value="F:ATP binding"/>
    <property type="evidence" value="ECO:0007669"/>
    <property type="project" value="UniProtKB-UniRule"/>
</dbReference>
<dbReference type="FunFam" id="3.30.1360.40:FF:000002">
    <property type="entry name" value="DNA gyrase subunit A"/>
    <property type="match status" value="1"/>
</dbReference>
<dbReference type="PROSITE" id="PS52040">
    <property type="entry name" value="TOPO_IIA"/>
    <property type="match status" value="1"/>
</dbReference>
<dbReference type="Pfam" id="PF03989">
    <property type="entry name" value="DNA_gyraseA_C"/>
    <property type="match status" value="6"/>
</dbReference>
<evidence type="ECO:0000256" key="9">
    <source>
        <dbReference type="HAMAP-Rule" id="MF_01897"/>
    </source>
</evidence>
<dbReference type="NCBIfam" id="NF004043">
    <property type="entry name" value="PRK05560.1"/>
    <property type="match status" value="1"/>
</dbReference>
<comment type="catalytic activity">
    <reaction evidence="1 9 10">
        <text>ATP-dependent breakage, passage and rejoining of double-stranded DNA.</text>
        <dbReference type="EC" id="5.6.2.2"/>
    </reaction>
</comment>
<comment type="subcellular location">
    <subcellularLocation>
        <location evidence="9">Cytoplasm</location>
    </subcellularLocation>
</comment>
<dbReference type="PANTHER" id="PTHR43493:SF5">
    <property type="entry name" value="DNA GYRASE SUBUNIT A, CHLOROPLASTIC_MITOCHONDRIAL"/>
    <property type="match status" value="1"/>
</dbReference>
<dbReference type="InterPro" id="IPR035516">
    <property type="entry name" value="Gyrase/topoIV_suA_C"/>
</dbReference>
<evidence type="ECO:0000256" key="1">
    <source>
        <dbReference type="ARBA" id="ARBA00000185"/>
    </source>
</evidence>
<dbReference type="GO" id="GO:0034335">
    <property type="term" value="F:DNA negative supercoiling activity"/>
    <property type="evidence" value="ECO:0007669"/>
    <property type="project" value="UniProtKB-ARBA"/>
</dbReference>
<dbReference type="PANTHER" id="PTHR43493">
    <property type="entry name" value="DNA GYRASE/TOPOISOMERASE SUBUNIT A"/>
    <property type="match status" value="1"/>
</dbReference>
<keyword evidence="7 9" id="KW-0413">Isomerase</keyword>
<dbReference type="FunFam" id="2.120.10.90:FF:000005">
    <property type="entry name" value="DNA topoisomerase 4 subunit A"/>
    <property type="match status" value="1"/>
</dbReference>
<dbReference type="AlphaFoldDB" id="A0A662D4S9"/>
<evidence type="ECO:0000313" key="12">
    <source>
        <dbReference type="EMBL" id="RLE07902.1"/>
    </source>
</evidence>
<dbReference type="InterPro" id="IPR005743">
    <property type="entry name" value="GyrA"/>
</dbReference>
<protein>
    <recommendedName>
        <fullName evidence="9">DNA gyrase subunit A</fullName>
        <ecNumber evidence="9">5.6.2.2</ecNumber>
    </recommendedName>
</protein>
<evidence type="ECO:0000256" key="6">
    <source>
        <dbReference type="ARBA" id="ARBA00023125"/>
    </source>
</evidence>
<dbReference type="InterPro" id="IPR050220">
    <property type="entry name" value="Type_II_DNA_Topoisomerases"/>
</dbReference>
<dbReference type="GO" id="GO:0006265">
    <property type="term" value="P:DNA topological change"/>
    <property type="evidence" value="ECO:0007669"/>
    <property type="project" value="UniProtKB-UniRule"/>
</dbReference>
<dbReference type="SUPFAM" id="SSF101904">
    <property type="entry name" value="GyrA/ParC C-terminal domain-like"/>
    <property type="match status" value="1"/>
</dbReference>
<evidence type="ECO:0000256" key="7">
    <source>
        <dbReference type="ARBA" id="ARBA00023235"/>
    </source>
</evidence>
<dbReference type="Gene3D" id="1.10.268.10">
    <property type="entry name" value="Topoisomerase, domain 3"/>
    <property type="match status" value="1"/>
</dbReference>
<dbReference type="EMBL" id="QMPY01000059">
    <property type="protein sequence ID" value="RLE07902.1"/>
    <property type="molecule type" value="Genomic_DNA"/>
</dbReference>
<dbReference type="HAMAP" id="MF_01897">
    <property type="entry name" value="GyrA"/>
    <property type="match status" value="1"/>
</dbReference>
<evidence type="ECO:0000256" key="3">
    <source>
        <dbReference type="ARBA" id="ARBA00022741"/>
    </source>
</evidence>
<evidence type="ECO:0000256" key="2">
    <source>
        <dbReference type="ARBA" id="ARBA00008263"/>
    </source>
</evidence>
<dbReference type="Pfam" id="PF00521">
    <property type="entry name" value="DNA_topoisoIV"/>
    <property type="match status" value="1"/>
</dbReference>
<gene>
    <name evidence="9" type="primary">gyrA</name>
    <name evidence="12" type="ORF">DRZ78_02170</name>
</gene>
<dbReference type="GO" id="GO:0006261">
    <property type="term" value="P:DNA-templated DNA replication"/>
    <property type="evidence" value="ECO:0007669"/>
    <property type="project" value="UniProtKB-UniRule"/>
</dbReference>